<keyword evidence="2" id="KW-1185">Reference proteome</keyword>
<dbReference type="GeneID" id="66928542"/>
<proteinExistence type="predicted"/>
<protein>
    <submittedName>
        <fullName evidence="1">Uncharacterized protein</fullName>
    </submittedName>
</protein>
<comment type="caution">
    <text evidence="1">The sequence shown here is derived from an EMBL/GenBank/DDBJ whole genome shotgun (WGS) entry which is preliminary data.</text>
</comment>
<organism evidence="1 2">
    <name type="scientific">Aspergillus viridinutans</name>
    <dbReference type="NCBI Taxonomy" id="75553"/>
    <lineage>
        <taxon>Eukaryota</taxon>
        <taxon>Fungi</taxon>
        <taxon>Dikarya</taxon>
        <taxon>Ascomycota</taxon>
        <taxon>Pezizomycotina</taxon>
        <taxon>Eurotiomycetes</taxon>
        <taxon>Eurotiomycetidae</taxon>
        <taxon>Eurotiales</taxon>
        <taxon>Aspergillaceae</taxon>
        <taxon>Aspergillus</taxon>
        <taxon>Aspergillus subgen. Fumigati</taxon>
    </lineage>
</organism>
<dbReference type="OrthoDB" id="4499616at2759"/>
<dbReference type="AlphaFoldDB" id="A0A9P3BLH4"/>
<dbReference type="Proteomes" id="UP000710440">
    <property type="component" value="Unassembled WGS sequence"/>
</dbReference>
<gene>
    <name evidence="1" type="ORF">Aspvir_000560</name>
</gene>
<evidence type="ECO:0000313" key="2">
    <source>
        <dbReference type="Proteomes" id="UP000710440"/>
    </source>
</evidence>
<reference evidence="1 2" key="1">
    <citation type="submission" date="2021-02" db="EMBL/GenBank/DDBJ databases">
        <title>Pan-genome distribution and transcriptional activeness of fungal secondary metabolism genes in Aspergillus section Fumigati.</title>
        <authorList>
            <person name="Takahashi H."/>
            <person name="Umemura M."/>
            <person name="Ninomiya A."/>
            <person name="Kusuya Y."/>
            <person name="Urayama S."/>
            <person name="Shimizu M."/>
            <person name="Watanabe A."/>
            <person name="Kamei K."/>
            <person name="Yaguchi T."/>
            <person name="Hagiwara D."/>
        </authorList>
    </citation>
    <scope>NUCLEOTIDE SEQUENCE [LARGE SCALE GENOMIC DNA]</scope>
    <source>
        <strain evidence="1 2">IFM 47045</strain>
    </source>
</reference>
<accession>A0A9P3BLH4</accession>
<name>A0A9P3BLH4_ASPVI</name>
<evidence type="ECO:0000313" key="1">
    <source>
        <dbReference type="EMBL" id="GIJ98443.1"/>
    </source>
</evidence>
<sequence length="64" mass="7549">MSIEPYDTLLTFHDEYRAASVQDYEGAVTGVWNLLLNHYFNQKDGFVHRTQDKVERGYVDMNSY</sequence>
<dbReference type="EMBL" id="BOPL01000001">
    <property type="protein sequence ID" value="GIJ98443.1"/>
    <property type="molecule type" value="Genomic_DNA"/>
</dbReference>
<dbReference type="RefSeq" id="XP_043121630.1">
    <property type="nucleotide sequence ID" value="XM_043265695.1"/>
</dbReference>